<dbReference type="NCBIfam" id="TIGR04131">
    <property type="entry name" value="Bac_Flav_CTERM"/>
    <property type="match status" value="1"/>
</dbReference>
<dbReference type="InterPro" id="IPR026341">
    <property type="entry name" value="T9SS_type_B"/>
</dbReference>
<dbReference type="AlphaFoldDB" id="A0A939G8D6"/>
<evidence type="ECO:0000313" key="1">
    <source>
        <dbReference type="EMBL" id="MBO0934099.1"/>
    </source>
</evidence>
<dbReference type="Pfam" id="PF13585">
    <property type="entry name" value="CHU_C"/>
    <property type="match status" value="1"/>
</dbReference>
<gene>
    <name evidence="1" type="ORF">J2I48_24040</name>
</gene>
<accession>A0A939G8D6</accession>
<keyword evidence="2" id="KW-1185">Reference proteome</keyword>
<protein>
    <submittedName>
        <fullName evidence="1">Gliding motility-associated C-terminal domain-containing protein</fullName>
    </submittedName>
</protein>
<dbReference type="Proteomes" id="UP000664795">
    <property type="component" value="Unassembled WGS sequence"/>
</dbReference>
<comment type="caution">
    <text evidence="1">The sequence shown here is derived from an EMBL/GenBank/DDBJ whole genome shotgun (WGS) entry which is preliminary data.</text>
</comment>
<sequence length="642" mass="71445">MVRALQFVRIVTLLGILNSGIMLTARASHIFGGCIGLRPVTGSANYQLYLNLYADLENMSAQDLDDIRSNPNYIKLFRKRDNKEVYVATLTTNTIRDLIYDNQACAKKLRFRTREYRFVLNLQLREADYADAGGYYMVWDRCCRNGAVSNLSDPRNANILLYSEFPALFQNGRPITYSSPEFSTLNGDYVCLNRTFTFDFSAADADGDELRYSLVTPYEGISTLAFPYEIPEAGPYPLANWAPGYSLASIIPGPVPLRIDARTGQLTVRASQLGVFVFVVQVDEYRKGQKIGSVRHEFQLPVIDCPKQAISPAVITYLGQPVEQLTICPGQTITLETLNDPSWAFQWQQDGDNAKGATASKLVVDKPGQYVVVKSLATQCAGDTASKPVAITIMPANTRLSITAQAKGFCAGDSVLLTAPVANSIAYEWYRNGELTATGPKLTARQSGIYKLKGKVGTSTCGLLSDSVSVDKWPLPVLPLLGQSMICPKDSMRITTTENADWRYQWMHNGKIVGTKWSLMLRDTGSYYVNVFSEHNCLTRSSMQVVSYNIDCPTDRLFIPNAFSPNHDGLNDRWEIININRSPGCEVYVYNRWGELVFQSTGYDSPWDGTYRGEVVAANVYSYVIVQPSLPHRYSGTLTVLK</sequence>
<evidence type="ECO:0000313" key="2">
    <source>
        <dbReference type="Proteomes" id="UP000664795"/>
    </source>
</evidence>
<proteinExistence type="predicted"/>
<name>A0A939G8D6_9BACT</name>
<dbReference type="RefSeq" id="WP_207338061.1">
    <property type="nucleotide sequence ID" value="NZ_JAFMYU010000026.1"/>
</dbReference>
<reference evidence="1 2" key="1">
    <citation type="submission" date="2021-03" db="EMBL/GenBank/DDBJ databases">
        <title>Fibrella sp. HMF5036 genome sequencing and assembly.</title>
        <authorList>
            <person name="Kang H."/>
            <person name="Kim H."/>
            <person name="Bae S."/>
            <person name="Joh K."/>
        </authorList>
    </citation>
    <scope>NUCLEOTIDE SEQUENCE [LARGE SCALE GENOMIC DNA]</scope>
    <source>
        <strain evidence="1 2">HMF5036</strain>
    </source>
</reference>
<dbReference type="EMBL" id="JAFMYU010000026">
    <property type="protein sequence ID" value="MBO0934099.1"/>
    <property type="molecule type" value="Genomic_DNA"/>
</dbReference>
<organism evidence="1 2">
    <name type="scientific">Fibrella aquatilis</name>
    <dbReference type="NCBI Taxonomy" id="2817059"/>
    <lineage>
        <taxon>Bacteria</taxon>
        <taxon>Pseudomonadati</taxon>
        <taxon>Bacteroidota</taxon>
        <taxon>Cytophagia</taxon>
        <taxon>Cytophagales</taxon>
        <taxon>Spirosomataceae</taxon>
        <taxon>Fibrella</taxon>
    </lineage>
</organism>